<sequence>MLMAEEVEEDVDLTLKSQMSQTDVVEQGPSDVDKLKTQLVELKTCIQLSRGNASNQIERVSQKIKDTTTMLNYLKLKTRIMEGVDLVEGDGTPLASWPKDVDLSSHDNAYVGGSSDENNGASISEASKHVPMVTDLVEVLVMRVIKAEAETALEKEKVSLGQKEIRKKALQIENMSAKVMEMENFAHSTNCLLNEMQQKVEDMVQETSRQRQRAAENEQELSRVRQDFDSLRSYVSSLISVREALLSAEKHQTSEMLLERLVALAAQMEGEKTKKEVQVKKLMEENVRLTALLDKKEAQLVAMNEQCKVMALNAYRV</sequence>
<dbReference type="Proteomes" id="UP000541444">
    <property type="component" value="Unassembled WGS sequence"/>
</dbReference>
<proteinExistence type="predicted"/>
<dbReference type="OrthoDB" id="1888070at2759"/>
<evidence type="ECO:0000256" key="1">
    <source>
        <dbReference type="SAM" id="Coils"/>
    </source>
</evidence>
<keyword evidence="1" id="KW-0175">Coiled coil</keyword>
<organism evidence="2 3">
    <name type="scientific">Kingdonia uniflora</name>
    <dbReference type="NCBI Taxonomy" id="39325"/>
    <lineage>
        <taxon>Eukaryota</taxon>
        <taxon>Viridiplantae</taxon>
        <taxon>Streptophyta</taxon>
        <taxon>Embryophyta</taxon>
        <taxon>Tracheophyta</taxon>
        <taxon>Spermatophyta</taxon>
        <taxon>Magnoliopsida</taxon>
        <taxon>Ranunculales</taxon>
        <taxon>Circaeasteraceae</taxon>
        <taxon>Kingdonia</taxon>
    </lineage>
</organism>
<keyword evidence="3" id="KW-1185">Reference proteome</keyword>
<accession>A0A7J7LK08</accession>
<reference evidence="2 3" key="1">
    <citation type="journal article" date="2020" name="IScience">
        <title>Genome Sequencing of the Endangered Kingdonia uniflora (Circaeasteraceae, Ranunculales) Reveals Potential Mechanisms of Evolutionary Specialization.</title>
        <authorList>
            <person name="Sun Y."/>
            <person name="Deng T."/>
            <person name="Zhang A."/>
            <person name="Moore M.J."/>
            <person name="Landis J.B."/>
            <person name="Lin N."/>
            <person name="Zhang H."/>
            <person name="Zhang X."/>
            <person name="Huang J."/>
            <person name="Zhang X."/>
            <person name="Sun H."/>
            <person name="Wang H."/>
        </authorList>
    </citation>
    <scope>NUCLEOTIDE SEQUENCE [LARGE SCALE GENOMIC DNA]</scope>
    <source>
        <strain evidence="2">TB1705</strain>
        <tissue evidence="2">Leaf</tissue>
    </source>
</reference>
<evidence type="ECO:0000313" key="2">
    <source>
        <dbReference type="EMBL" id="KAF6142967.1"/>
    </source>
</evidence>
<evidence type="ECO:0000313" key="3">
    <source>
        <dbReference type="Proteomes" id="UP000541444"/>
    </source>
</evidence>
<dbReference type="EMBL" id="JACGCM010002226">
    <property type="protein sequence ID" value="KAF6142967.1"/>
    <property type="molecule type" value="Genomic_DNA"/>
</dbReference>
<comment type="caution">
    <text evidence="2">The sequence shown here is derived from an EMBL/GenBank/DDBJ whole genome shotgun (WGS) entry which is preliminary data.</text>
</comment>
<feature type="coiled-coil region" evidence="1">
    <location>
        <begin position="265"/>
        <end position="306"/>
    </location>
</feature>
<dbReference type="AlphaFoldDB" id="A0A7J7LK08"/>
<gene>
    <name evidence="2" type="ORF">GIB67_003923</name>
</gene>
<protein>
    <submittedName>
        <fullName evidence="2">Uncharacterized protein</fullName>
    </submittedName>
</protein>
<name>A0A7J7LK08_9MAGN</name>